<accession>A0A842HKB3</accession>
<sequence>MLSLIFVLCSGVVISPVVFAFHASPESGDGATSFPVETQLTAGPEGHRISNSNVWSPDSQWIVYDGRTGEDFNGSDIRRVNIETSGVQTLYSSPEGSHCGASFYHPRADYVTFILSPKGPDPEWTYAASRRRGGLVDVRSPGECRSLDAMDYSAPFTPGALRGGSHVHVFSGDGQLVSFTYEDEILRQLDGREGAPPSQRNIGVLFPAGPVEVSPDHPHNSDGDYFSVQISETVAAPVPGSDEISRACENGWVGTGGYLKPDGTRQAYAVAFKGLVTAPDGTRHYEVFITDIPEGLVPEARPGTPLEGTLTQPPSPPRGIGQRRLTFTAGREYPGLQGPRHWLLSSPDGSQIAFLMKDQDGLPQLFSISPNGGEPRQISESPFGVSSAFSWSPDGRFIACARDNSIFITEVATGEDRRLTARSPDETAPLPYACVFSPDGRHIAYERLDADGNEQIYIVSVPGASGD</sequence>
<evidence type="ECO:0000256" key="1">
    <source>
        <dbReference type="SAM" id="SignalP"/>
    </source>
</evidence>
<dbReference type="InterPro" id="IPR022223">
    <property type="entry name" value="DUF3748"/>
</dbReference>
<keyword evidence="4" id="KW-1185">Reference proteome</keyword>
<feature type="chain" id="PRO_5032904314" evidence="1">
    <location>
        <begin position="21"/>
        <end position="467"/>
    </location>
</feature>
<dbReference type="Gene3D" id="2.120.10.30">
    <property type="entry name" value="TolB, C-terminal domain"/>
    <property type="match status" value="2"/>
</dbReference>
<dbReference type="PANTHER" id="PTHR36842:SF1">
    <property type="entry name" value="PROTEIN TOLB"/>
    <property type="match status" value="1"/>
</dbReference>
<evidence type="ECO:0000313" key="3">
    <source>
        <dbReference type="EMBL" id="MBC2596388.1"/>
    </source>
</evidence>
<evidence type="ECO:0000259" key="2">
    <source>
        <dbReference type="Pfam" id="PF00930"/>
    </source>
</evidence>
<proteinExistence type="predicted"/>
<dbReference type="AlphaFoldDB" id="A0A842HKB3"/>
<dbReference type="Pfam" id="PF00930">
    <property type="entry name" value="DPPIV_N"/>
    <property type="match status" value="1"/>
</dbReference>
<organism evidence="3 4">
    <name type="scientific">Ruficoccus amylovorans</name>
    <dbReference type="NCBI Taxonomy" id="1804625"/>
    <lineage>
        <taxon>Bacteria</taxon>
        <taxon>Pseudomonadati</taxon>
        <taxon>Verrucomicrobiota</taxon>
        <taxon>Opitutia</taxon>
        <taxon>Puniceicoccales</taxon>
        <taxon>Cerasicoccaceae</taxon>
        <taxon>Ruficoccus</taxon>
    </lineage>
</organism>
<gene>
    <name evidence="3" type="ORF">H5P28_19135</name>
</gene>
<keyword evidence="1" id="KW-0732">Signal</keyword>
<dbReference type="Proteomes" id="UP000546464">
    <property type="component" value="Unassembled WGS sequence"/>
</dbReference>
<comment type="caution">
    <text evidence="3">The sequence shown here is derived from an EMBL/GenBank/DDBJ whole genome shotgun (WGS) entry which is preliminary data.</text>
</comment>
<dbReference type="EMBL" id="JACHVB010000064">
    <property type="protein sequence ID" value="MBC2596388.1"/>
    <property type="molecule type" value="Genomic_DNA"/>
</dbReference>
<dbReference type="InterPro" id="IPR011042">
    <property type="entry name" value="6-blade_b-propeller_TolB-like"/>
</dbReference>
<dbReference type="GO" id="GO:0006508">
    <property type="term" value="P:proteolysis"/>
    <property type="evidence" value="ECO:0007669"/>
    <property type="project" value="InterPro"/>
</dbReference>
<dbReference type="InterPro" id="IPR002469">
    <property type="entry name" value="Peptidase_S9B_N"/>
</dbReference>
<dbReference type="PANTHER" id="PTHR36842">
    <property type="entry name" value="PROTEIN TOLB HOMOLOG"/>
    <property type="match status" value="1"/>
</dbReference>
<feature type="domain" description="Dipeptidylpeptidase IV N-terminal" evidence="2">
    <location>
        <begin position="386"/>
        <end position="460"/>
    </location>
</feature>
<name>A0A842HKB3_9BACT</name>
<protein>
    <submittedName>
        <fullName evidence="3">DUF3748 domain-containing protein</fullName>
    </submittedName>
</protein>
<evidence type="ECO:0000313" key="4">
    <source>
        <dbReference type="Proteomes" id="UP000546464"/>
    </source>
</evidence>
<dbReference type="Pfam" id="PF12566">
    <property type="entry name" value="DUF3748"/>
    <property type="match status" value="1"/>
</dbReference>
<dbReference type="SUPFAM" id="SSF69304">
    <property type="entry name" value="Tricorn protease N-terminal domain"/>
    <property type="match status" value="1"/>
</dbReference>
<feature type="signal peptide" evidence="1">
    <location>
        <begin position="1"/>
        <end position="20"/>
    </location>
</feature>
<reference evidence="3 4" key="1">
    <citation type="submission" date="2020-07" db="EMBL/GenBank/DDBJ databases">
        <authorList>
            <person name="Feng X."/>
        </authorList>
    </citation>
    <scope>NUCLEOTIDE SEQUENCE [LARGE SCALE GENOMIC DNA]</scope>
    <source>
        <strain evidence="3 4">JCM31066</strain>
    </source>
</reference>